<dbReference type="GO" id="GO:0006282">
    <property type="term" value="P:regulation of DNA repair"/>
    <property type="evidence" value="ECO:0007669"/>
    <property type="project" value="InterPro"/>
</dbReference>
<keyword evidence="8" id="KW-0326">Glycosidase</keyword>
<organism evidence="8 9">
    <name type="scientific">Trypanosoma rangeli</name>
    <dbReference type="NCBI Taxonomy" id="5698"/>
    <lineage>
        <taxon>Eukaryota</taxon>
        <taxon>Discoba</taxon>
        <taxon>Euglenozoa</taxon>
        <taxon>Kinetoplastea</taxon>
        <taxon>Metakinetoplastina</taxon>
        <taxon>Trypanosomatida</taxon>
        <taxon>Trypanosomatidae</taxon>
        <taxon>Trypanosoma</taxon>
        <taxon>Herpetosoma</taxon>
    </lineage>
</organism>
<feature type="active site" evidence="4">
    <location>
        <position position="141"/>
    </location>
</feature>
<evidence type="ECO:0000259" key="7">
    <source>
        <dbReference type="Pfam" id="PF20811"/>
    </source>
</evidence>
<dbReference type="Proteomes" id="UP000283634">
    <property type="component" value="Unassembled WGS sequence"/>
</dbReference>
<evidence type="ECO:0000256" key="1">
    <source>
        <dbReference type="ARBA" id="ARBA00009545"/>
    </source>
</evidence>
<dbReference type="EMBL" id="MKGL01000010">
    <property type="protein sequence ID" value="RNF12021.1"/>
    <property type="molecule type" value="Genomic_DNA"/>
</dbReference>
<dbReference type="GO" id="GO:0005737">
    <property type="term" value="C:cytoplasm"/>
    <property type="evidence" value="ECO:0007669"/>
    <property type="project" value="TreeGrafter"/>
</dbReference>
<dbReference type="PANTHER" id="PTHR12837:SF0">
    <property type="entry name" value="POLY(ADP-RIBOSE) GLYCOHYDROLASE"/>
    <property type="match status" value="1"/>
</dbReference>
<accession>A0A422P2R9</accession>
<name>A0A422P2R9_TRYRA</name>
<feature type="binding site" evidence="5">
    <location>
        <position position="125"/>
    </location>
    <ligand>
        <name>substrate</name>
    </ligand>
</feature>
<feature type="binding site" evidence="5">
    <location>
        <position position="180"/>
    </location>
    <ligand>
        <name>substrate</name>
    </ligand>
</feature>
<comment type="similarity">
    <text evidence="1">Belongs to the poly(ADP-ribose) glycohydrolase family.</text>
</comment>
<dbReference type="AlphaFoldDB" id="A0A422P2R9"/>
<reference evidence="8 9" key="1">
    <citation type="journal article" date="2018" name="BMC Genomics">
        <title>Genomic comparison of Trypanosoma conorhini and Trypanosoma rangeli to Trypanosoma cruzi strains of high and low virulence.</title>
        <authorList>
            <person name="Bradwell K.R."/>
            <person name="Koparde V.N."/>
            <person name="Matveyev A.V."/>
            <person name="Serrano M.G."/>
            <person name="Alves J.M."/>
            <person name="Parikh H."/>
            <person name="Huang B."/>
            <person name="Lee V."/>
            <person name="Espinosa-Alvarez O."/>
            <person name="Ortiz P.A."/>
            <person name="Costa-Martins A.G."/>
            <person name="Teixeira M.M."/>
            <person name="Buck G.A."/>
        </authorList>
    </citation>
    <scope>NUCLEOTIDE SEQUENCE [LARGE SCALE GENOMIC DNA]</scope>
    <source>
        <strain evidence="8 9">AM80</strain>
    </source>
</reference>
<evidence type="ECO:0000313" key="9">
    <source>
        <dbReference type="Proteomes" id="UP000283634"/>
    </source>
</evidence>
<dbReference type="GO" id="GO:0005634">
    <property type="term" value="C:nucleus"/>
    <property type="evidence" value="ECO:0007669"/>
    <property type="project" value="TreeGrafter"/>
</dbReference>
<feature type="active site" evidence="4">
    <location>
        <position position="140"/>
    </location>
</feature>
<dbReference type="GO" id="GO:1990966">
    <property type="term" value="P:ATP generation from poly-ADP-D-ribose"/>
    <property type="evidence" value="ECO:0007669"/>
    <property type="project" value="TreeGrafter"/>
</dbReference>
<gene>
    <name evidence="8" type="ORF">TraAM80_00581</name>
</gene>
<feature type="binding site" evidence="5">
    <location>
        <position position="139"/>
    </location>
    <ligand>
        <name>substrate</name>
    </ligand>
</feature>
<dbReference type="InterPro" id="IPR046372">
    <property type="entry name" value="PARG_cat_C"/>
</dbReference>
<evidence type="ECO:0000259" key="6">
    <source>
        <dbReference type="Pfam" id="PF05028"/>
    </source>
</evidence>
<dbReference type="OrthoDB" id="1937899at2759"/>
<evidence type="ECO:0000256" key="4">
    <source>
        <dbReference type="PIRSR" id="PIRSR607724-1"/>
    </source>
</evidence>
<dbReference type="GO" id="GO:0009225">
    <property type="term" value="P:nucleotide-sugar metabolic process"/>
    <property type="evidence" value="ECO:0007669"/>
    <property type="project" value="TreeGrafter"/>
</dbReference>
<feature type="active site" evidence="4">
    <location>
        <position position="122"/>
    </location>
</feature>
<dbReference type="Pfam" id="PF05028">
    <property type="entry name" value="PARG_cat_C"/>
    <property type="match status" value="1"/>
</dbReference>
<dbReference type="GO" id="GO:0005975">
    <property type="term" value="P:carbohydrate metabolic process"/>
    <property type="evidence" value="ECO:0007669"/>
    <property type="project" value="InterPro"/>
</dbReference>
<dbReference type="InterPro" id="IPR007724">
    <property type="entry name" value="Poly_GlycHdrlase"/>
</dbReference>
<protein>
    <recommendedName>
        <fullName evidence="2">poly(ADP-ribose) glycohydrolase</fullName>
        <ecNumber evidence="2">3.2.1.143</ecNumber>
    </recommendedName>
</protein>
<dbReference type="InterPro" id="IPR048362">
    <property type="entry name" value="PARG_helical"/>
</dbReference>
<dbReference type="EC" id="3.2.1.143" evidence="2"/>
<dbReference type="PANTHER" id="PTHR12837">
    <property type="entry name" value="POLY ADP-RIBOSE GLYCOHYDROLASE"/>
    <property type="match status" value="1"/>
</dbReference>
<comment type="caution">
    <text evidence="8">The sequence shown here is derived from an EMBL/GenBank/DDBJ whole genome shotgun (WGS) entry which is preliminary data.</text>
</comment>
<evidence type="ECO:0000256" key="2">
    <source>
        <dbReference type="ARBA" id="ARBA00012255"/>
    </source>
</evidence>
<evidence type="ECO:0000256" key="5">
    <source>
        <dbReference type="PIRSR" id="PIRSR607724-2"/>
    </source>
</evidence>
<dbReference type="Pfam" id="PF20811">
    <property type="entry name" value="PARG_cat_N"/>
    <property type="match status" value="1"/>
</dbReference>
<dbReference type="GO" id="GO:0004649">
    <property type="term" value="F:poly(ADP-ribose) glycohydrolase activity"/>
    <property type="evidence" value="ECO:0007669"/>
    <property type="project" value="UniProtKB-EC"/>
</dbReference>
<evidence type="ECO:0000313" key="8">
    <source>
        <dbReference type="EMBL" id="RNF12021.1"/>
    </source>
</evidence>
<evidence type="ECO:0000256" key="3">
    <source>
        <dbReference type="ARBA" id="ARBA00022801"/>
    </source>
</evidence>
<sequence>MVAHEEAATLLTCGFFSLFPSRCFSSHSRSASSTKLAPFNFADLFCLAPTGRLESHFAKIRCLLQYFTYCSHHTAPVKTCLEFYRVCFASFPDFSRSSNPMQSVCMNVKGCIEDRYGNLQVDFANKVLGGGVLQTGCVQEEIQFVTCPELLLSRLFSEPLLENEVLFMSGAGRYSLSEGYASGFRFTRGQSPHVVVSTVGVSTLHEKSVEFVSTPLHDKNDGGAVLMRNSCIVAMDAVNFHNCVGKQYTASSATREIRKAFVAFKGASDSTLSSVYSGPVATGNWGCGAFHGDRQLKVMIQWCAASEARRPLIYFTFNDDNLCCQFGPVYEKLQREKWSVGNVFMLLLAFFSDCASAPTDSVGEGKLFQYILSSPKPPCTIL</sequence>
<dbReference type="RefSeq" id="XP_029242521.1">
    <property type="nucleotide sequence ID" value="XM_029377654.1"/>
</dbReference>
<feature type="domain" description="PARG catalytic Macro" evidence="6">
    <location>
        <begin position="92"/>
        <end position="322"/>
    </location>
</feature>
<keyword evidence="9" id="KW-1185">Reference proteome</keyword>
<dbReference type="OMA" id="NEYRGYE"/>
<proteinExistence type="inferred from homology"/>
<dbReference type="GeneID" id="40324514"/>
<keyword evidence="3 8" id="KW-0378">Hydrolase</keyword>
<feature type="domain" description="PARG helical" evidence="7">
    <location>
        <begin position="3"/>
        <end position="85"/>
    </location>
</feature>